<dbReference type="RefSeq" id="WP_377858468.1">
    <property type="nucleotide sequence ID" value="NZ_JBHLZU010000023.1"/>
</dbReference>
<evidence type="ECO:0008006" key="4">
    <source>
        <dbReference type="Google" id="ProtNLM"/>
    </source>
</evidence>
<dbReference type="Proteomes" id="UP001589693">
    <property type="component" value="Unassembled WGS sequence"/>
</dbReference>
<keyword evidence="3" id="KW-1185">Reference proteome</keyword>
<keyword evidence="1" id="KW-0732">Signal</keyword>
<protein>
    <recommendedName>
        <fullName evidence="4">DNA-binding protein</fullName>
    </recommendedName>
</protein>
<evidence type="ECO:0000256" key="1">
    <source>
        <dbReference type="SAM" id="SignalP"/>
    </source>
</evidence>
<feature type="signal peptide" evidence="1">
    <location>
        <begin position="1"/>
        <end position="24"/>
    </location>
</feature>
<proteinExistence type="predicted"/>
<name>A0ABV6A5Q5_9PSEU</name>
<evidence type="ECO:0000313" key="2">
    <source>
        <dbReference type="EMBL" id="MFB9907753.1"/>
    </source>
</evidence>
<dbReference type="EMBL" id="JBHLZU010000023">
    <property type="protein sequence ID" value="MFB9907753.1"/>
    <property type="molecule type" value="Genomic_DNA"/>
</dbReference>
<accession>A0ABV6A5Q5</accession>
<evidence type="ECO:0000313" key="3">
    <source>
        <dbReference type="Proteomes" id="UP001589693"/>
    </source>
</evidence>
<comment type="caution">
    <text evidence="2">The sequence shown here is derived from an EMBL/GenBank/DDBJ whole genome shotgun (WGS) entry which is preliminary data.</text>
</comment>
<sequence length="219" mass="23029">MSRLSVILAVAALVTTSLTTPASAVTAERAIATARALPLGTTVVVEGTATTPSGVFESSFSDKGFAIQDRTAGIYIKTTDDLGVRPGRKVRVTGVLTDSSGLRTIVPATAGVVLGRWDVPVRPEPVRTGDIGEPSEGRLVRLLARVTRPVEDDLPYGHKVHVDDGSGEVVVFVNTQTGIAVGRFAVGQRVRVVGFSSQYGDHYEIDPRGPKDLVVLPGS</sequence>
<gene>
    <name evidence="2" type="ORF">ACFFQA_27780</name>
</gene>
<organism evidence="2 3">
    <name type="scientific">Allokutzneria oryzae</name>
    <dbReference type="NCBI Taxonomy" id="1378989"/>
    <lineage>
        <taxon>Bacteria</taxon>
        <taxon>Bacillati</taxon>
        <taxon>Actinomycetota</taxon>
        <taxon>Actinomycetes</taxon>
        <taxon>Pseudonocardiales</taxon>
        <taxon>Pseudonocardiaceae</taxon>
        <taxon>Allokutzneria</taxon>
    </lineage>
</organism>
<reference evidence="2 3" key="1">
    <citation type="submission" date="2024-09" db="EMBL/GenBank/DDBJ databases">
        <authorList>
            <person name="Sun Q."/>
            <person name="Mori K."/>
        </authorList>
    </citation>
    <scope>NUCLEOTIDE SEQUENCE [LARGE SCALE GENOMIC DNA]</scope>
    <source>
        <strain evidence="2 3">TBRC 7907</strain>
    </source>
</reference>
<feature type="chain" id="PRO_5045336678" description="DNA-binding protein" evidence="1">
    <location>
        <begin position="25"/>
        <end position="219"/>
    </location>
</feature>